<sequence>MIGDDAMRRSIHERESRAHRLSRQDVLSDVLDLIRLRGESIEIYETVEAQRKPFDAGRARFHFIQDGAFRLDAIAIDTTTLVAGDLVLLPKGCAHVLSAIHARDSLPGSPSRPDECRSFAEKPFRVLTGSFVFESASAGSLIAGLPDVIHLRADASGTPEWQHAILRFVRLEASEPSPGAALMISRLIDLLVIRSLREWVAKSPAHSGWLRGLGDARLGRALAAMHEDPAHEWKLGALAKIATMSRSHFADRFTEIVGEPPLRYLARWRLSLAADLLRNGRVRISEAASVAGYQSDSSFSRAFKAHFGYSPGAIRHGADPDQGMPSR</sequence>
<keyword evidence="3" id="KW-0804">Transcription</keyword>
<dbReference type="InterPro" id="IPR032783">
    <property type="entry name" value="AraC_lig"/>
</dbReference>
<dbReference type="PROSITE" id="PS00041">
    <property type="entry name" value="HTH_ARAC_FAMILY_1"/>
    <property type="match status" value="1"/>
</dbReference>
<dbReference type="PANTHER" id="PTHR46796:SF7">
    <property type="entry name" value="ARAC FAMILY TRANSCRIPTIONAL REGULATOR"/>
    <property type="match status" value="1"/>
</dbReference>
<dbReference type="Gene3D" id="1.10.10.60">
    <property type="entry name" value="Homeodomain-like"/>
    <property type="match status" value="2"/>
</dbReference>
<dbReference type="InterPro" id="IPR018062">
    <property type="entry name" value="HTH_AraC-typ_CS"/>
</dbReference>
<comment type="caution">
    <text evidence="5">The sequence shown here is derived from an EMBL/GenBank/DDBJ whole genome shotgun (WGS) entry which is preliminary data.</text>
</comment>
<dbReference type="PROSITE" id="PS01124">
    <property type="entry name" value="HTH_ARAC_FAMILY_2"/>
    <property type="match status" value="1"/>
</dbReference>
<organism evidence="5 6">
    <name type="scientific">Paraburkholderia graminis (strain ATCC 700544 / DSM 17151 / LMG 18924 / NCIMB 13744 / C4D1M)</name>
    <dbReference type="NCBI Taxonomy" id="396598"/>
    <lineage>
        <taxon>Bacteria</taxon>
        <taxon>Pseudomonadati</taxon>
        <taxon>Pseudomonadota</taxon>
        <taxon>Betaproteobacteria</taxon>
        <taxon>Burkholderiales</taxon>
        <taxon>Burkholderiaceae</taxon>
        <taxon>Paraburkholderia</taxon>
    </lineage>
</organism>
<dbReference type="Proteomes" id="UP000005045">
    <property type="component" value="Unassembled WGS sequence"/>
</dbReference>
<evidence type="ECO:0000313" key="6">
    <source>
        <dbReference type="Proteomes" id="UP000005045"/>
    </source>
</evidence>
<dbReference type="Pfam" id="PF12852">
    <property type="entry name" value="Cupin_6"/>
    <property type="match status" value="1"/>
</dbReference>
<dbReference type="GO" id="GO:0043565">
    <property type="term" value="F:sequence-specific DNA binding"/>
    <property type="evidence" value="ECO:0007669"/>
    <property type="project" value="InterPro"/>
</dbReference>
<accession>B1G656</accession>
<dbReference type="SUPFAM" id="SSF46689">
    <property type="entry name" value="Homeodomain-like"/>
    <property type="match status" value="2"/>
</dbReference>
<protein>
    <submittedName>
        <fullName evidence="5">Transcriptional regulator, AraC family</fullName>
    </submittedName>
</protein>
<dbReference type="OrthoDB" id="9789899at2"/>
<gene>
    <name evidence="5" type="ORF">BgramDRAFT_4832</name>
</gene>
<dbReference type="InterPro" id="IPR050204">
    <property type="entry name" value="AraC_XylS_family_regulators"/>
</dbReference>
<dbReference type="InterPro" id="IPR018060">
    <property type="entry name" value="HTH_AraC"/>
</dbReference>
<evidence type="ECO:0000256" key="2">
    <source>
        <dbReference type="ARBA" id="ARBA00023125"/>
    </source>
</evidence>
<dbReference type="RefSeq" id="WP_006051404.1">
    <property type="nucleotide sequence ID" value="NZ_ABLD01000018.1"/>
</dbReference>
<dbReference type="InterPro" id="IPR020449">
    <property type="entry name" value="Tscrpt_reg_AraC-type_HTH"/>
</dbReference>
<reference evidence="5 6" key="1">
    <citation type="submission" date="2008-03" db="EMBL/GenBank/DDBJ databases">
        <title>Sequencing of the draft genome and assembly of Burkholderia graminis C4D1M.</title>
        <authorList>
            <consortium name="US DOE Joint Genome Institute (JGI-PGF)"/>
            <person name="Copeland A."/>
            <person name="Lucas S."/>
            <person name="Lapidus A."/>
            <person name="Glavina del Rio T."/>
            <person name="Dalin E."/>
            <person name="Tice H."/>
            <person name="Bruce D."/>
            <person name="Goodwin L."/>
            <person name="Pitluck S."/>
            <person name="Larimer F."/>
            <person name="Land M.L."/>
            <person name="Hauser L."/>
            <person name="Tiedje J."/>
            <person name="Richardson P."/>
        </authorList>
    </citation>
    <scope>NUCLEOTIDE SEQUENCE [LARGE SCALE GENOMIC DNA]</scope>
    <source>
        <strain evidence="6">ATCC 700544 / DSM 17151 / LMG 18924 / NCIMB 13744 / C4D1M</strain>
    </source>
</reference>
<dbReference type="EMBL" id="ABLD01000018">
    <property type="protein sequence ID" value="EDT08410.1"/>
    <property type="molecule type" value="Genomic_DNA"/>
</dbReference>
<keyword evidence="2" id="KW-0238">DNA-binding</keyword>
<dbReference type="PANTHER" id="PTHR46796">
    <property type="entry name" value="HTH-TYPE TRANSCRIPTIONAL ACTIVATOR RHAS-RELATED"/>
    <property type="match status" value="1"/>
</dbReference>
<proteinExistence type="predicted"/>
<dbReference type="InterPro" id="IPR009057">
    <property type="entry name" value="Homeodomain-like_sf"/>
</dbReference>
<keyword evidence="6" id="KW-1185">Reference proteome</keyword>
<dbReference type="SMART" id="SM00342">
    <property type="entry name" value="HTH_ARAC"/>
    <property type="match status" value="1"/>
</dbReference>
<evidence type="ECO:0000256" key="1">
    <source>
        <dbReference type="ARBA" id="ARBA00023015"/>
    </source>
</evidence>
<feature type="domain" description="HTH araC/xylS-type" evidence="4">
    <location>
        <begin position="219"/>
        <end position="317"/>
    </location>
</feature>
<evidence type="ECO:0000256" key="3">
    <source>
        <dbReference type="ARBA" id="ARBA00023163"/>
    </source>
</evidence>
<dbReference type="GO" id="GO:0003700">
    <property type="term" value="F:DNA-binding transcription factor activity"/>
    <property type="evidence" value="ECO:0007669"/>
    <property type="project" value="InterPro"/>
</dbReference>
<keyword evidence="1" id="KW-0805">Transcription regulation</keyword>
<evidence type="ECO:0000259" key="4">
    <source>
        <dbReference type="PROSITE" id="PS01124"/>
    </source>
</evidence>
<name>B1G656_PARG4</name>
<dbReference type="Pfam" id="PF12833">
    <property type="entry name" value="HTH_18"/>
    <property type="match status" value="1"/>
</dbReference>
<evidence type="ECO:0000313" key="5">
    <source>
        <dbReference type="EMBL" id="EDT08410.1"/>
    </source>
</evidence>
<dbReference type="AlphaFoldDB" id="B1G656"/>
<dbReference type="PRINTS" id="PR00032">
    <property type="entry name" value="HTHARAC"/>
</dbReference>